<feature type="binding site" evidence="7">
    <location>
        <position position="380"/>
    </location>
    <ligand>
        <name>Zn(2+)</name>
        <dbReference type="ChEBI" id="CHEBI:29105"/>
        <note>catalytic</note>
    </ligand>
</feature>
<dbReference type="EMBL" id="JARKIB010000064">
    <property type="protein sequence ID" value="KAJ7750793.1"/>
    <property type="molecule type" value="Genomic_DNA"/>
</dbReference>
<gene>
    <name evidence="10" type="ORF">B0H16DRAFT_1663271</name>
</gene>
<name>A0AAD7IVU2_9AGAR</name>
<keyword evidence="11" id="KW-1185">Reference proteome</keyword>
<dbReference type="GO" id="GO:0004222">
    <property type="term" value="F:metalloendopeptidase activity"/>
    <property type="evidence" value="ECO:0007669"/>
    <property type="project" value="InterPro"/>
</dbReference>
<dbReference type="Proteomes" id="UP001215598">
    <property type="component" value="Unassembled WGS sequence"/>
</dbReference>
<dbReference type="InterPro" id="IPR001842">
    <property type="entry name" value="Peptidase_M36"/>
</dbReference>
<keyword evidence="2 7" id="KW-0479">Metal-binding</keyword>
<feature type="chain" id="PRO_5041784467" description="Extracellular metalloproteinase" evidence="8">
    <location>
        <begin position="19"/>
        <end position="533"/>
    </location>
</feature>
<dbReference type="PANTHER" id="PTHR33478">
    <property type="entry name" value="EXTRACELLULAR METALLOPROTEINASE MEP"/>
    <property type="match status" value="1"/>
</dbReference>
<dbReference type="PANTHER" id="PTHR33478:SF1">
    <property type="entry name" value="EXTRACELLULAR METALLOPROTEINASE MEP"/>
    <property type="match status" value="1"/>
</dbReference>
<accession>A0AAD7IVU2</accession>
<dbReference type="SUPFAM" id="SSF55486">
    <property type="entry name" value="Metalloproteases ('zincins'), catalytic domain"/>
    <property type="match status" value="1"/>
</dbReference>
<evidence type="ECO:0000256" key="6">
    <source>
        <dbReference type="PIRSR" id="PIRSR601842-1"/>
    </source>
</evidence>
<dbReference type="InterPro" id="IPR050371">
    <property type="entry name" value="Fungal_virulence_M36"/>
</dbReference>
<dbReference type="GO" id="GO:0008270">
    <property type="term" value="F:zinc ion binding"/>
    <property type="evidence" value="ECO:0007669"/>
    <property type="project" value="InterPro"/>
</dbReference>
<feature type="signal peptide" evidence="8">
    <location>
        <begin position="1"/>
        <end position="18"/>
    </location>
</feature>
<comment type="cofactor">
    <cofactor evidence="7">
        <name>Zn(2+)</name>
        <dbReference type="ChEBI" id="CHEBI:29105"/>
    </cofactor>
    <text evidence="7">Binds 1 zinc ion per subunit.</text>
</comment>
<evidence type="ECO:0000256" key="1">
    <source>
        <dbReference type="ARBA" id="ARBA00022670"/>
    </source>
</evidence>
<dbReference type="Gene3D" id="3.10.170.10">
    <property type="match status" value="1"/>
</dbReference>
<keyword evidence="8" id="KW-0732">Signal</keyword>
<keyword evidence="1 8" id="KW-0645">Protease</keyword>
<keyword evidence="3 8" id="KW-0378">Hydrolase</keyword>
<evidence type="ECO:0000313" key="10">
    <source>
        <dbReference type="EMBL" id="KAJ7750793.1"/>
    </source>
</evidence>
<organism evidence="10 11">
    <name type="scientific">Mycena metata</name>
    <dbReference type="NCBI Taxonomy" id="1033252"/>
    <lineage>
        <taxon>Eukaryota</taxon>
        <taxon>Fungi</taxon>
        <taxon>Dikarya</taxon>
        <taxon>Basidiomycota</taxon>
        <taxon>Agaricomycotina</taxon>
        <taxon>Agaricomycetes</taxon>
        <taxon>Agaricomycetidae</taxon>
        <taxon>Agaricales</taxon>
        <taxon>Marasmiineae</taxon>
        <taxon>Mycenaceae</taxon>
        <taxon>Mycena</taxon>
    </lineage>
</organism>
<comment type="similarity">
    <text evidence="8">Belongs to the peptidase M36 family.</text>
</comment>
<evidence type="ECO:0000256" key="5">
    <source>
        <dbReference type="ARBA" id="ARBA00023049"/>
    </source>
</evidence>
<evidence type="ECO:0000256" key="8">
    <source>
        <dbReference type="RuleBase" id="RU364017"/>
    </source>
</evidence>
<feature type="region of interest" description="Disordered" evidence="9">
    <location>
        <begin position="226"/>
        <end position="255"/>
    </location>
</feature>
<keyword evidence="8" id="KW-0964">Secreted</keyword>
<evidence type="ECO:0000313" key="11">
    <source>
        <dbReference type="Proteomes" id="UP001215598"/>
    </source>
</evidence>
<comment type="subcellular location">
    <subcellularLocation>
        <location evidence="8">Secreted</location>
    </subcellularLocation>
</comment>
<evidence type="ECO:0000256" key="7">
    <source>
        <dbReference type="PIRSR" id="PIRSR601842-2"/>
    </source>
</evidence>
<feature type="binding site" evidence="7">
    <location>
        <position position="408"/>
    </location>
    <ligand>
        <name>Zn(2+)</name>
        <dbReference type="ChEBI" id="CHEBI:29105"/>
        <note>catalytic</note>
    </ligand>
</feature>
<keyword evidence="5 8" id="KW-0482">Metalloprotease</keyword>
<dbReference type="GO" id="GO:0005615">
    <property type="term" value="C:extracellular space"/>
    <property type="evidence" value="ECO:0007669"/>
    <property type="project" value="InterPro"/>
</dbReference>
<comment type="caution">
    <text evidence="10">The sequence shown here is derived from an EMBL/GenBank/DDBJ whole genome shotgun (WGS) entry which is preliminary data.</text>
</comment>
<feature type="binding site" evidence="7">
    <location>
        <position position="384"/>
    </location>
    <ligand>
        <name>Zn(2+)</name>
        <dbReference type="ChEBI" id="CHEBI:29105"/>
        <note>catalytic</note>
    </ligand>
</feature>
<dbReference type="AlphaFoldDB" id="A0AAD7IVU2"/>
<evidence type="ECO:0000256" key="2">
    <source>
        <dbReference type="ARBA" id="ARBA00022723"/>
    </source>
</evidence>
<evidence type="ECO:0000256" key="9">
    <source>
        <dbReference type="SAM" id="MobiDB-lite"/>
    </source>
</evidence>
<protein>
    <recommendedName>
        <fullName evidence="8">Extracellular metalloproteinase</fullName>
        <ecNumber evidence="8">3.4.24.-</ecNumber>
    </recommendedName>
    <alternativeName>
        <fullName evidence="8">Fungalysin</fullName>
    </alternativeName>
</protein>
<feature type="active site" evidence="6">
    <location>
        <position position="381"/>
    </location>
</feature>
<evidence type="ECO:0000256" key="3">
    <source>
        <dbReference type="ARBA" id="ARBA00022801"/>
    </source>
</evidence>
<dbReference type="Pfam" id="PF02128">
    <property type="entry name" value="Peptidase_M36"/>
    <property type="match status" value="1"/>
</dbReference>
<dbReference type="EC" id="3.4.24.-" evidence="8"/>
<dbReference type="GO" id="GO:0006508">
    <property type="term" value="P:proteolysis"/>
    <property type="evidence" value="ECO:0007669"/>
    <property type="project" value="UniProtKB-KW"/>
</dbReference>
<evidence type="ECO:0000256" key="4">
    <source>
        <dbReference type="ARBA" id="ARBA00022833"/>
    </source>
</evidence>
<feature type="compositionally biased region" description="Polar residues" evidence="9">
    <location>
        <begin position="230"/>
        <end position="255"/>
    </location>
</feature>
<proteinExistence type="inferred from homology"/>
<sequence length="533" mass="57681">MSLASLTVFLGLLSWAAARTLKATLRTPSTQKFFPPNSFQTFEGGVDHLSRRDDASLADSATAYVQAQLQVNSSSVAFKSGYASDIVQYAYVKQHMQDNIPFANSVANVAFTDGKWFHSGIPSPNPNVTLNRHLASIASSTPSISVDAAVAAAEKALNGTYNIPATLEYLVNADNTASLVHVVQIRNKKNRVWVEAFVDAHSGQLLSTIDLYRVLPVDKQDLTDGFETVTDPQNLTASPLGGTTTGPHRSPTPRNGNNVVAFYNELQSATTNQSAPGLVFNYTQDPSLEPAQGMNIDASVTNVFYVTNTIHDVSYRYGFTEAAFNFQQTNTQAGGVAGDPILAFVQSDQGFDNAGFATPPESDSLHPMRDSGLENDIITHELFHGVTGRLIRGHHQSIYLLIAFGLGEVWANILHFPDQDLRPPERPIRSGQTSSGVRGEAYQTLSGSIMTARTDPSGPEGNIVFLYLFIDSLSLLPCQPDTLQARDGIIQADQNRYAGANKCVLWKAFASRGLGFKAVDYTDDFTVPSDSGC</sequence>
<keyword evidence="4 7" id="KW-0862">Zinc</keyword>
<reference evidence="10" key="1">
    <citation type="submission" date="2023-03" db="EMBL/GenBank/DDBJ databases">
        <title>Massive genome expansion in bonnet fungi (Mycena s.s.) driven by repeated elements and novel gene families across ecological guilds.</title>
        <authorList>
            <consortium name="Lawrence Berkeley National Laboratory"/>
            <person name="Harder C.B."/>
            <person name="Miyauchi S."/>
            <person name="Viragh M."/>
            <person name="Kuo A."/>
            <person name="Thoen E."/>
            <person name="Andreopoulos B."/>
            <person name="Lu D."/>
            <person name="Skrede I."/>
            <person name="Drula E."/>
            <person name="Henrissat B."/>
            <person name="Morin E."/>
            <person name="Kohler A."/>
            <person name="Barry K."/>
            <person name="LaButti K."/>
            <person name="Morin E."/>
            <person name="Salamov A."/>
            <person name="Lipzen A."/>
            <person name="Mereny Z."/>
            <person name="Hegedus B."/>
            <person name="Baldrian P."/>
            <person name="Stursova M."/>
            <person name="Weitz H."/>
            <person name="Taylor A."/>
            <person name="Grigoriev I.V."/>
            <person name="Nagy L.G."/>
            <person name="Martin F."/>
            <person name="Kauserud H."/>
        </authorList>
    </citation>
    <scope>NUCLEOTIDE SEQUENCE</scope>
    <source>
        <strain evidence="10">CBHHK182m</strain>
    </source>
</reference>
<keyword evidence="8" id="KW-0865">Zymogen</keyword>